<feature type="domain" description="YiaAB two helix" evidence="3">
    <location>
        <begin position="12"/>
        <end position="64"/>
    </location>
</feature>
<dbReference type="GO" id="GO:0005886">
    <property type="term" value="C:plasma membrane"/>
    <property type="evidence" value="ECO:0007669"/>
    <property type="project" value="TreeGrafter"/>
</dbReference>
<dbReference type="AlphaFoldDB" id="A0A1Y0EU07"/>
<evidence type="ECO:0000313" key="5">
    <source>
        <dbReference type="Proteomes" id="UP000196138"/>
    </source>
</evidence>
<evidence type="ECO:0000256" key="2">
    <source>
        <dbReference type="SAM" id="Phobius"/>
    </source>
</evidence>
<reference evidence="4 5" key="1">
    <citation type="submission" date="2017-05" db="EMBL/GenBank/DDBJ databases">
        <authorList>
            <person name="Song R."/>
            <person name="Chenine A.L."/>
            <person name="Ruprecht R.M."/>
        </authorList>
    </citation>
    <scope>NUCLEOTIDE SEQUENCE [LARGE SCALE GENOMIC DNA]</scope>
    <source>
        <strain evidence="4 5">DSM 26136</strain>
    </source>
</reference>
<dbReference type="GO" id="GO:0006974">
    <property type="term" value="P:DNA damage response"/>
    <property type="evidence" value="ECO:0007669"/>
    <property type="project" value="TreeGrafter"/>
</dbReference>
<gene>
    <name evidence="4" type="ORF">CCO03_18365</name>
</gene>
<protein>
    <recommendedName>
        <fullName evidence="3">YiaAB two helix domain-containing protein</fullName>
    </recommendedName>
</protein>
<dbReference type="InterPro" id="IPR008024">
    <property type="entry name" value="YiaAB"/>
</dbReference>
<keyword evidence="2" id="KW-0472">Membrane</keyword>
<proteinExistence type="predicted"/>
<dbReference type="KEGG" id="cser:CCO03_18365"/>
<feature type="transmembrane region" description="Helical" evidence="2">
    <location>
        <begin position="16"/>
        <end position="35"/>
    </location>
</feature>
<dbReference type="EMBL" id="CP021455">
    <property type="protein sequence ID" value="ARU06970.1"/>
    <property type="molecule type" value="Genomic_DNA"/>
</dbReference>
<feature type="domain" description="YiaAB two helix" evidence="3">
    <location>
        <begin position="80"/>
        <end position="132"/>
    </location>
</feature>
<dbReference type="PANTHER" id="PTHR37290">
    <property type="entry name" value="INNER MEMBRANE PROTEIN YIAA-RELATED"/>
    <property type="match status" value="1"/>
</dbReference>
<sequence length="173" mass="19151">MQPLIRRDTSAWQGQVWASFGAALLLCTIGLWNLPGQNMDRAFMVLGYFFCLSSGFVLAKFIRDAEAAKFDGREADTPLFLMVVWGGFGGAMLLTAWGLYRMNLDITYKGYLGVCWLYLISCTFTLAKMLRDRHEADLAEARALGTVSIRRDSRATAGTSTDGDRPEATARNG</sequence>
<accession>A0A1Y0EU07</accession>
<evidence type="ECO:0000256" key="1">
    <source>
        <dbReference type="SAM" id="MobiDB-lite"/>
    </source>
</evidence>
<feature type="transmembrane region" description="Helical" evidence="2">
    <location>
        <begin position="41"/>
        <end position="59"/>
    </location>
</feature>
<keyword evidence="5" id="KW-1185">Reference proteome</keyword>
<dbReference type="Proteomes" id="UP000196138">
    <property type="component" value="Chromosome"/>
</dbReference>
<feature type="region of interest" description="Disordered" evidence="1">
    <location>
        <begin position="152"/>
        <end position="173"/>
    </location>
</feature>
<organism evidence="4 5">
    <name type="scientific">Comamonas serinivorans</name>
    <dbReference type="NCBI Taxonomy" id="1082851"/>
    <lineage>
        <taxon>Bacteria</taxon>
        <taxon>Pseudomonadati</taxon>
        <taxon>Pseudomonadota</taxon>
        <taxon>Betaproteobacteria</taxon>
        <taxon>Burkholderiales</taxon>
        <taxon>Comamonadaceae</taxon>
        <taxon>Comamonas</taxon>
    </lineage>
</organism>
<dbReference type="OrthoDB" id="8775489at2"/>
<evidence type="ECO:0000313" key="4">
    <source>
        <dbReference type="EMBL" id="ARU06970.1"/>
    </source>
</evidence>
<dbReference type="PANTHER" id="PTHR37290:SF1">
    <property type="entry name" value="INNER MEMBRANE PROTEIN YIAA"/>
    <property type="match status" value="1"/>
</dbReference>
<dbReference type="InterPro" id="IPR038972">
    <property type="entry name" value="YiaA-like"/>
</dbReference>
<feature type="compositionally biased region" description="Basic and acidic residues" evidence="1">
    <location>
        <begin position="162"/>
        <end position="173"/>
    </location>
</feature>
<dbReference type="Pfam" id="PF05360">
    <property type="entry name" value="YiaAB"/>
    <property type="match status" value="2"/>
</dbReference>
<keyword evidence="2" id="KW-1133">Transmembrane helix</keyword>
<keyword evidence="2" id="KW-0812">Transmembrane</keyword>
<name>A0A1Y0EU07_9BURK</name>
<evidence type="ECO:0000259" key="3">
    <source>
        <dbReference type="Pfam" id="PF05360"/>
    </source>
</evidence>
<feature type="transmembrane region" description="Helical" evidence="2">
    <location>
        <begin position="79"/>
        <end position="100"/>
    </location>
</feature>